<reference evidence="2" key="1">
    <citation type="journal article" date="2019" name="Int. J. Syst. Evol. Microbiol.">
        <title>The Global Catalogue of Microorganisms (GCM) 10K type strain sequencing project: providing services to taxonomists for standard genome sequencing and annotation.</title>
        <authorList>
            <consortium name="The Broad Institute Genomics Platform"/>
            <consortium name="The Broad Institute Genome Sequencing Center for Infectious Disease"/>
            <person name="Wu L."/>
            <person name="Ma J."/>
        </authorList>
    </citation>
    <scope>NUCLEOTIDE SEQUENCE [LARGE SCALE GENOMIC DNA]</scope>
    <source>
        <strain evidence="2">JCM 17027</strain>
    </source>
</reference>
<organism evidence="1 2">
    <name type="scientific">Streptomyces marokkonensis</name>
    <dbReference type="NCBI Taxonomy" id="324855"/>
    <lineage>
        <taxon>Bacteria</taxon>
        <taxon>Bacillati</taxon>
        <taxon>Actinomycetota</taxon>
        <taxon>Actinomycetes</taxon>
        <taxon>Kitasatosporales</taxon>
        <taxon>Streptomycetaceae</taxon>
        <taxon>Streptomyces</taxon>
    </lineage>
</organism>
<gene>
    <name evidence="1" type="ORF">GCM10022384_07660</name>
</gene>
<sequence length="204" mass="22097">MTTEHPYTDDDLRAEAGLALSALVHLPTVDEITTSLRSSYVPHLHADGDEATWGDLLDQDGLTEAARQIHELMIPAAPVGEWAVNLGADNLQPSTEHEITLNAGRPIARIHFAFEPDMPEEMRTDLVQGIGDAINEAGAEREDDEPADSDAAVFDLISEIASKLRDATDSGEYHAVGLIYDLAMSRTTVAEARAELADIEFGHV</sequence>
<comment type="caution">
    <text evidence="1">The sequence shown here is derived from an EMBL/GenBank/DDBJ whole genome shotgun (WGS) entry which is preliminary data.</text>
</comment>
<evidence type="ECO:0000313" key="1">
    <source>
        <dbReference type="EMBL" id="GAA3957032.1"/>
    </source>
</evidence>
<protein>
    <submittedName>
        <fullName evidence="1">Uncharacterized protein</fullName>
    </submittedName>
</protein>
<proteinExistence type="predicted"/>
<accession>A0ABP7NZA3</accession>
<name>A0ABP7NZA3_9ACTN</name>
<dbReference type="Proteomes" id="UP001500034">
    <property type="component" value="Unassembled WGS sequence"/>
</dbReference>
<dbReference type="EMBL" id="BAABCQ010000009">
    <property type="protein sequence ID" value="GAA3957032.1"/>
    <property type="molecule type" value="Genomic_DNA"/>
</dbReference>
<keyword evidence="2" id="KW-1185">Reference proteome</keyword>
<dbReference type="RefSeq" id="WP_345589161.1">
    <property type="nucleotide sequence ID" value="NZ_BAABCQ010000009.1"/>
</dbReference>
<evidence type="ECO:0000313" key="2">
    <source>
        <dbReference type="Proteomes" id="UP001500034"/>
    </source>
</evidence>